<dbReference type="InterPro" id="IPR036390">
    <property type="entry name" value="WH_DNA-bd_sf"/>
</dbReference>
<dbReference type="Pfam" id="PF02334">
    <property type="entry name" value="RTP"/>
    <property type="match status" value="1"/>
</dbReference>
<evidence type="ECO:0000313" key="1">
    <source>
        <dbReference type="EMBL" id="MBD7936438.1"/>
    </source>
</evidence>
<sequence>METELKRGFLVRQRAFLKLYLLKMIEANKRYGTQFLDDLRTEFKPYGYHPTHSEIYKTLHELTREGWVRREKKLLGEPGVDFQEIIIYHFTEKGKQEYELYRKQMKVELDRCLGLLNQAMSDHYGPIKRK</sequence>
<dbReference type="Proteomes" id="UP000657931">
    <property type="component" value="Unassembled WGS sequence"/>
</dbReference>
<organism evidence="1 2">
    <name type="scientific">Cytobacillus stercorigallinarum</name>
    <dbReference type="NCBI Taxonomy" id="2762240"/>
    <lineage>
        <taxon>Bacteria</taxon>
        <taxon>Bacillati</taxon>
        <taxon>Bacillota</taxon>
        <taxon>Bacilli</taxon>
        <taxon>Bacillales</taxon>
        <taxon>Bacillaceae</taxon>
        <taxon>Cytobacillus</taxon>
    </lineage>
</organism>
<evidence type="ECO:0000313" key="2">
    <source>
        <dbReference type="Proteomes" id="UP000657931"/>
    </source>
</evidence>
<reference evidence="1 2" key="1">
    <citation type="submission" date="2020-08" db="EMBL/GenBank/DDBJ databases">
        <title>A Genomic Blueprint of the Chicken Gut Microbiome.</title>
        <authorList>
            <person name="Gilroy R."/>
            <person name="Ravi A."/>
            <person name="Getino M."/>
            <person name="Pursley I."/>
            <person name="Horton D.L."/>
            <person name="Alikhan N.-F."/>
            <person name="Baker D."/>
            <person name="Gharbi K."/>
            <person name="Hall N."/>
            <person name="Watson M."/>
            <person name="Adriaenssens E.M."/>
            <person name="Foster-Nyarko E."/>
            <person name="Jarju S."/>
            <person name="Secka A."/>
            <person name="Antonio M."/>
            <person name="Oren A."/>
            <person name="Chaudhuri R."/>
            <person name="La Ragione R.M."/>
            <person name="Hildebrand F."/>
            <person name="Pallen M.J."/>
        </authorList>
    </citation>
    <scope>NUCLEOTIDE SEQUENCE [LARGE SCALE GENOMIC DNA]</scope>
    <source>
        <strain evidence="1 2">Sa5YUA1</strain>
    </source>
</reference>
<dbReference type="InterPro" id="IPR036388">
    <property type="entry name" value="WH-like_DNA-bd_sf"/>
</dbReference>
<comment type="caution">
    <text evidence="1">The sequence shown here is derived from an EMBL/GenBank/DDBJ whole genome shotgun (WGS) entry which is preliminary data.</text>
</comment>
<accession>A0ABR8QLN9</accession>
<proteinExistence type="predicted"/>
<dbReference type="SUPFAM" id="SSF46785">
    <property type="entry name" value="Winged helix' DNA-binding domain"/>
    <property type="match status" value="1"/>
</dbReference>
<dbReference type="EMBL" id="JACSQT010000002">
    <property type="protein sequence ID" value="MBD7936438.1"/>
    <property type="molecule type" value="Genomic_DNA"/>
</dbReference>
<name>A0ABR8QLN9_9BACI</name>
<protein>
    <submittedName>
        <fullName evidence="1">Helix-turn-helix transcriptional regulator</fullName>
    </submittedName>
</protein>
<gene>
    <name evidence="1" type="ORF">H9655_05325</name>
</gene>
<dbReference type="InterPro" id="IPR003432">
    <property type="entry name" value="RTP"/>
</dbReference>
<dbReference type="RefSeq" id="WP_191811680.1">
    <property type="nucleotide sequence ID" value="NZ_JACSQT010000002.1"/>
</dbReference>
<keyword evidence="2" id="KW-1185">Reference proteome</keyword>
<dbReference type="Gene3D" id="1.10.10.10">
    <property type="entry name" value="Winged helix-like DNA-binding domain superfamily/Winged helix DNA-binding domain"/>
    <property type="match status" value="1"/>
</dbReference>
<dbReference type="PIRSF" id="PIRSF021424">
    <property type="entry name" value="RTP"/>
    <property type="match status" value="1"/>
</dbReference>